<dbReference type="Proteomes" id="UP000420635">
    <property type="component" value="Unassembled WGS sequence"/>
</dbReference>
<protein>
    <submittedName>
        <fullName evidence="1">Uncharacterized protein</fullName>
    </submittedName>
</protein>
<dbReference type="AlphaFoldDB" id="A0A646HGN7"/>
<reference evidence="2" key="1">
    <citation type="submission" date="2019-09" db="EMBL/GenBank/DDBJ databases">
        <title>Distinct polysaccharide growth profiles of human intestinal Prevotella copri isolates.</title>
        <authorList>
            <person name="Fehlner-Peach H."/>
            <person name="Magnabosco C."/>
            <person name="Raghavan V."/>
            <person name="Scher J.U."/>
            <person name="Tett A."/>
            <person name="Cox L.M."/>
            <person name="Gottsegen C."/>
            <person name="Watters A."/>
            <person name="Wiltshire- Gordon J.D."/>
            <person name="Segata N."/>
            <person name="Bonneau R."/>
            <person name="Littman D.R."/>
        </authorList>
    </citation>
    <scope>NUCLEOTIDE SEQUENCE [LARGE SCALE GENOMIC DNA]</scope>
    <source>
        <strain evidence="2">iP54</strain>
    </source>
</reference>
<proteinExistence type="predicted"/>
<accession>A0A646HGN7</accession>
<comment type="caution">
    <text evidence="1">The sequence shown here is derived from an EMBL/GenBank/DDBJ whole genome shotgun (WGS) entry which is preliminary data.</text>
</comment>
<dbReference type="EMBL" id="VZBQ01000120">
    <property type="protein sequence ID" value="MQN90328.1"/>
    <property type="molecule type" value="Genomic_DNA"/>
</dbReference>
<evidence type="ECO:0000313" key="2">
    <source>
        <dbReference type="Proteomes" id="UP000420635"/>
    </source>
</evidence>
<organism evidence="1 2">
    <name type="scientific">Segatella copri</name>
    <dbReference type="NCBI Taxonomy" id="165179"/>
    <lineage>
        <taxon>Bacteria</taxon>
        <taxon>Pseudomonadati</taxon>
        <taxon>Bacteroidota</taxon>
        <taxon>Bacteroidia</taxon>
        <taxon>Bacteroidales</taxon>
        <taxon>Prevotellaceae</taxon>
        <taxon>Segatella</taxon>
    </lineage>
</organism>
<gene>
    <name evidence="1" type="ORF">F7D59_10865</name>
</gene>
<dbReference type="RefSeq" id="WP_153113066.1">
    <property type="nucleotide sequence ID" value="NZ_VZAS01000066.1"/>
</dbReference>
<name>A0A646HGN7_9BACT</name>
<evidence type="ECO:0000313" key="1">
    <source>
        <dbReference type="EMBL" id="MQN90328.1"/>
    </source>
</evidence>
<sequence>MNKFLRYSLSLVLAFVASVTFAQEVTFDFAGNNWKLPTSKAQGITKATDFTNGTYTITVSAPEKAYYLASNKAIIYGKKDAYINLPKFDFDVERIDIISPDGGSGKTTRNIFVGNKAVSTQTTGAKGTHQYEIAADNQAANTVYTIKVTNANNDQIQRILIWKKGSAKPVETKKVDNIAAFKAIGVGNKAILTLKNAQVQYAGTGNIYIVDETGGIDIYQSSLSYQAGQILNGTIEASYDEFNKLPELVNIAASDIKVTDGIVKPIEMTVEEAAKQENACKLVTIKDVTLVKAVEGEYTNYYTDAEKTMQIFDKFKLGYKPNTETAMDYTGIIIPFNTKIELAPTVAPTATTTGITNITTDEAAKNAPVYNLAGQKVTKAYKGVVIKNGKKMIQK</sequence>